<dbReference type="EMBL" id="JAWDIO010000002">
    <property type="protein sequence ID" value="MDU0354049.1"/>
    <property type="molecule type" value="Genomic_DNA"/>
</dbReference>
<dbReference type="PANTHER" id="PTHR36113">
    <property type="entry name" value="LYASE, PUTATIVE-RELATED-RELATED"/>
    <property type="match status" value="1"/>
</dbReference>
<proteinExistence type="predicted"/>
<gene>
    <name evidence="2" type="ORF">RS130_08965</name>
</gene>
<dbReference type="InterPro" id="IPR037523">
    <property type="entry name" value="VOC_core"/>
</dbReference>
<dbReference type="InterPro" id="IPR051332">
    <property type="entry name" value="Fosfomycin_Res_Enzymes"/>
</dbReference>
<evidence type="ECO:0000313" key="2">
    <source>
        <dbReference type="EMBL" id="MDU0354049.1"/>
    </source>
</evidence>
<dbReference type="RefSeq" id="WP_316025675.1">
    <property type="nucleotide sequence ID" value="NZ_JAWDIO010000002.1"/>
</dbReference>
<dbReference type="SUPFAM" id="SSF54593">
    <property type="entry name" value="Glyoxalase/Bleomycin resistance protein/Dihydroxybiphenyl dioxygenase"/>
    <property type="match status" value="1"/>
</dbReference>
<dbReference type="InterPro" id="IPR029068">
    <property type="entry name" value="Glyas_Bleomycin-R_OHBP_Dase"/>
</dbReference>
<protein>
    <submittedName>
        <fullName evidence="2">VOC family protein</fullName>
    </submittedName>
</protein>
<comment type="caution">
    <text evidence="2">The sequence shown here is derived from an EMBL/GenBank/DDBJ whole genome shotgun (WGS) entry which is preliminary data.</text>
</comment>
<feature type="domain" description="VOC" evidence="1">
    <location>
        <begin position="2"/>
        <end position="126"/>
    </location>
</feature>
<dbReference type="Proteomes" id="UP001247805">
    <property type="component" value="Unassembled WGS sequence"/>
</dbReference>
<dbReference type="Pfam" id="PF00903">
    <property type="entry name" value="Glyoxalase"/>
    <property type="match status" value="1"/>
</dbReference>
<dbReference type="Gene3D" id="3.10.180.10">
    <property type="entry name" value="2,3-Dihydroxybiphenyl 1,2-Dioxygenase, domain 1"/>
    <property type="match status" value="1"/>
</dbReference>
<keyword evidence="3" id="KW-1185">Reference proteome</keyword>
<reference evidence="2 3" key="1">
    <citation type="submission" date="2023-10" db="EMBL/GenBank/DDBJ databases">
        <title>Glaciecola aquimarina strain GGW-M5 nov., isolated from a coastal seawater.</title>
        <authorList>
            <person name="Bayburt H."/>
            <person name="Kim J.M."/>
            <person name="Choi B.J."/>
            <person name="Jeon C.O."/>
        </authorList>
    </citation>
    <scope>NUCLEOTIDE SEQUENCE [LARGE SCALE GENOMIC DNA]</scope>
    <source>
        <strain evidence="2 3">KCTC 32108</strain>
    </source>
</reference>
<evidence type="ECO:0000259" key="1">
    <source>
        <dbReference type="PROSITE" id="PS51819"/>
    </source>
</evidence>
<organism evidence="2 3">
    <name type="scientific">Paraglaciecola aquimarina</name>
    <dbReference type="NCBI Taxonomy" id="1235557"/>
    <lineage>
        <taxon>Bacteria</taxon>
        <taxon>Pseudomonadati</taxon>
        <taxon>Pseudomonadota</taxon>
        <taxon>Gammaproteobacteria</taxon>
        <taxon>Alteromonadales</taxon>
        <taxon>Alteromonadaceae</taxon>
        <taxon>Paraglaciecola</taxon>
    </lineage>
</organism>
<name>A0ABU3SVM3_9ALTE</name>
<dbReference type="CDD" id="cd06587">
    <property type="entry name" value="VOC"/>
    <property type="match status" value="1"/>
</dbReference>
<dbReference type="PANTHER" id="PTHR36113:SF1">
    <property type="entry name" value="GLYOXALASE_BLEOMYCIN RESISTANCE PROTEIN_DIOXYGENASE"/>
    <property type="match status" value="1"/>
</dbReference>
<accession>A0ABU3SVM3</accession>
<evidence type="ECO:0000313" key="3">
    <source>
        <dbReference type="Proteomes" id="UP001247805"/>
    </source>
</evidence>
<dbReference type="InterPro" id="IPR004360">
    <property type="entry name" value="Glyas_Fos-R_dOase_dom"/>
</dbReference>
<sequence>MHLEHINMVVRDLPETLKFYQAAFPHWKVRGHGEQVWNGFHRTWLHFGDDYHYLTFNDNGTGENRDLSTNQLGLCHFAYAVNEINAVVKRLEVAGFAVAKAGQNTEFRKNSYFIDPNGFEIEFVQYLSDLPKERNNYV</sequence>
<dbReference type="PROSITE" id="PS51819">
    <property type="entry name" value="VOC"/>
    <property type="match status" value="1"/>
</dbReference>